<sequence length="98" mass="11400">MKKVRIYKTKVLLFLFTILIFNLGLIVTGENNINPIKNNEKSFVIYTVKSGDTFWTIANNYNYSNKMKFISDIERINNLNSESLKPGYKIAIPIYKSK</sequence>
<dbReference type="Pfam" id="PF01476">
    <property type="entry name" value="LysM"/>
    <property type="match status" value="1"/>
</dbReference>
<keyword evidence="3" id="KW-1185">Reference proteome</keyword>
<dbReference type="RefSeq" id="WP_216548900.1">
    <property type="nucleotide sequence ID" value="NZ_JAHLQO010000003.1"/>
</dbReference>
<protein>
    <submittedName>
        <fullName evidence="2">LysM peptidoglycan-binding domain-containing protein</fullName>
    </submittedName>
</protein>
<dbReference type="PROSITE" id="PS51782">
    <property type="entry name" value="LYSM"/>
    <property type="match status" value="1"/>
</dbReference>
<dbReference type="CDD" id="cd00118">
    <property type="entry name" value="LysM"/>
    <property type="match status" value="1"/>
</dbReference>
<evidence type="ECO:0000313" key="3">
    <source>
        <dbReference type="Proteomes" id="UP000783742"/>
    </source>
</evidence>
<gene>
    <name evidence="2" type="ORF">KQI68_04260</name>
</gene>
<name>A0ABS6FFV1_9FIRM</name>
<feature type="domain" description="LysM" evidence="1">
    <location>
        <begin position="44"/>
        <end position="92"/>
    </location>
</feature>
<reference evidence="2 3" key="1">
    <citation type="submission" date="2021-06" db="EMBL/GenBank/DDBJ databases">
        <authorList>
            <person name="Sun Q."/>
            <person name="Li D."/>
        </authorList>
    </citation>
    <scope>NUCLEOTIDE SEQUENCE [LARGE SCALE GENOMIC DNA]</scope>
    <source>
        <strain evidence="2 3">MSJ-1</strain>
    </source>
</reference>
<dbReference type="Proteomes" id="UP000783742">
    <property type="component" value="Unassembled WGS sequence"/>
</dbReference>
<dbReference type="InterPro" id="IPR018392">
    <property type="entry name" value="LysM"/>
</dbReference>
<organism evidence="2 3">
    <name type="scientific">Peptoniphilus ovalis</name>
    <dbReference type="NCBI Taxonomy" id="2841503"/>
    <lineage>
        <taxon>Bacteria</taxon>
        <taxon>Bacillati</taxon>
        <taxon>Bacillota</taxon>
        <taxon>Tissierellia</taxon>
        <taxon>Tissierellales</taxon>
        <taxon>Peptoniphilaceae</taxon>
        <taxon>Peptoniphilus</taxon>
    </lineage>
</organism>
<evidence type="ECO:0000259" key="1">
    <source>
        <dbReference type="PROSITE" id="PS51782"/>
    </source>
</evidence>
<dbReference type="SMART" id="SM00257">
    <property type="entry name" value="LysM"/>
    <property type="match status" value="1"/>
</dbReference>
<dbReference type="EMBL" id="JAHLQO010000003">
    <property type="protein sequence ID" value="MBU5669051.1"/>
    <property type="molecule type" value="Genomic_DNA"/>
</dbReference>
<accession>A0ABS6FFV1</accession>
<evidence type="ECO:0000313" key="2">
    <source>
        <dbReference type="EMBL" id="MBU5669051.1"/>
    </source>
</evidence>
<comment type="caution">
    <text evidence="2">The sequence shown here is derived from an EMBL/GenBank/DDBJ whole genome shotgun (WGS) entry which is preliminary data.</text>
</comment>
<proteinExistence type="predicted"/>